<accession>A0A7C8KW74</accession>
<evidence type="ECO:0000313" key="2">
    <source>
        <dbReference type="Proteomes" id="UP000480246"/>
    </source>
</evidence>
<gene>
    <name evidence="1" type="ORF">F9U64_18885</name>
</gene>
<dbReference type="RefSeq" id="WP_153406436.1">
    <property type="nucleotide sequence ID" value="NZ_ML762446.1"/>
</dbReference>
<dbReference type="Proteomes" id="UP000480246">
    <property type="component" value="Unassembled WGS sequence"/>
</dbReference>
<dbReference type="EMBL" id="WEID01000099">
    <property type="protein sequence ID" value="KAB8126888.1"/>
    <property type="molecule type" value="Genomic_DNA"/>
</dbReference>
<dbReference type="AlphaFoldDB" id="A0A7C8KW74"/>
<sequence length="70" mass="8516">MNISTERFDLETTFDPTMNQLIINVYDKLNDRTGSFYEKEVTNIPDKLIEMKIFIIHNWSHIKNRHLYRL</sequence>
<evidence type="ECO:0000313" key="1">
    <source>
        <dbReference type="EMBL" id="KAB8126888.1"/>
    </source>
</evidence>
<proteinExistence type="predicted"/>
<comment type="caution">
    <text evidence="1">The sequence shown here is derived from an EMBL/GenBank/DDBJ whole genome shotgun (WGS) entry which is preliminary data.</text>
</comment>
<protein>
    <submittedName>
        <fullName evidence="1">Uncharacterized protein</fullName>
    </submittedName>
</protein>
<reference evidence="1 2" key="1">
    <citation type="submission" date="2019-10" db="EMBL/GenBank/DDBJ databases">
        <title>Gracilibacillus sp. nov. isolated from rice seeds.</title>
        <authorList>
            <person name="He S."/>
        </authorList>
    </citation>
    <scope>NUCLEOTIDE SEQUENCE [LARGE SCALE GENOMIC DNA]</scope>
    <source>
        <strain evidence="1 2">TD8</strain>
    </source>
</reference>
<name>A0A7C8KW74_9BACI</name>
<keyword evidence="2" id="KW-1185">Reference proteome</keyword>
<organism evidence="1 2">
    <name type="scientific">Gracilibacillus oryzae</name>
    <dbReference type="NCBI Taxonomy" id="1672701"/>
    <lineage>
        <taxon>Bacteria</taxon>
        <taxon>Bacillati</taxon>
        <taxon>Bacillota</taxon>
        <taxon>Bacilli</taxon>
        <taxon>Bacillales</taxon>
        <taxon>Bacillaceae</taxon>
        <taxon>Gracilibacillus</taxon>
    </lineage>
</organism>
<dbReference type="OrthoDB" id="9972453at2"/>